<keyword evidence="8" id="KW-0547">Nucleotide-binding</keyword>
<dbReference type="InterPro" id="IPR003661">
    <property type="entry name" value="HisK_dim/P_dom"/>
</dbReference>
<dbReference type="CDD" id="cd00075">
    <property type="entry name" value="HATPase"/>
    <property type="match status" value="1"/>
</dbReference>
<dbReference type="SUPFAM" id="SSF47384">
    <property type="entry name" value="Homodimeric domain of signal transducing histidine kinase"/>
    <property type="match status" value="1"/>
</dbReference>
<keyword evidence="9 17" id="KW-0418">Kinase</keyword>
<dbReference type="SMART" id="SM00304">
    <property type="entry name" value="HAMP"/>
    <property type="match status" value="1"/>
</dbReference>
<dbReference type="CDD" id="cd00082">
    <property type="entry name" value="HisKA"/>
    <property type="match status" value="1"/>
</dbReference>
<evidence type="ECO:0000256" key="3">
    <source>
        <dbReference type="ARBA" id="ARBA00012438"/>
    </source>
</evidence>
<evidence type="ECO:0000313" key="18">
    <source>
        <dbReference type="Proteomes" id="UP001154322"/>
    </source>
</evidence>
<dbReference type="Gene3D" id="1.10.287.130">
    <property type="match status" value="1"/>
</dbReference>
<evidence type="ECO:0000256" key="1">
    <source>
        <dbReference type="ARBA" id="ARBA00000085"/>
    </source>
</evidence>
<dbReference type="RefSeq" id="WP_213430106.1">
    <property type="nucleotide sequence ID" value="NZ_AP031286.1"/>
</dbReference>
<dbReference type="InterPro" id="IPR003660">
    <property type="entry name" value="HAMP_dom"/>
</dbReference>
<dbReference type="EC" id="2.7.13.3" evidence="3"/>
<evidence type="ECO:0000259" key="15">
    <source>
        <dbReference type="PROSITE" id="PS50109"/>
    </source>
</evidence>
<reference evidence="17" key="1">
    <citation type="submission" date="2022-06" db="EMBL/GenBank/DDBJ databases">
        <authorList>
            <person name="Dietemann V."/>
            <person name="Ory F."/>
            <person name="Dainat B."/>
            <person name="Oberhansli S."/>
        </authorList>
    </citation>
    <scope>NUCLEOTIDE SEQUENCE</scope>
    <source>
        <strain evidence="17">Ena-SAMPLE-TAB-26-04-2022-14:26:32:270-5432</strain>
    </source>
</reference>
<dbReference type="PROSITE" id="PS50109">
    <property type="entry name" value="HIS_KIN"/>
    <property type="match status" value="1"/>
</dbReference>
<evidence type="ECO:0000256" key="10">
    <source>
        <dbReference type="ARBA" id="ARBA00022840"/>
    </source>
</evidence>
<protein>
    <recommendedName>
        <fullName evidence="3">histidine kinase</fullName>
        <ecNumber evidence="3">2.7.13.3</ecNumber>
    </recommendedName>
</protein>
<evidence type="ECO:0000313" key="17">
    <source>
        <dbReference type="EMBL" id="CAH8246471.1"/>
    </source>
</evidence>
<dbReference type="SUPFAM" id="SSF158472">
    <property type="entry name" value="HAMP domain-like"/>
    <property type="match status" value="1"/>
</dbReference>
<organism evidence="17 18">
    <name type="scientific">Paenibacillus melissococcoides</name>
    <dbReference type="NCBI Taxonomy" id="2912268"/>
    <lineage>
        <taxon>Bacteria</taxon>
        <taxon>Bacillati</taxon>
        <taxon>Bacillota</taxon>
        <taxon>Bacilli</taxon>
        <taxon>Bacillales</taxon>
        <taxon>Paenibacillaceae</taxon>
        <taxon>Paenibacillus</taxon>
    </lineage>
</organism>
<sequence length="466" mass="52213">MKIINRIMISSAFLVLLSLISLLSVIGVTIWLFTLNGDGGKELLDKDIFHAEEILGGFDVSTRDWEMLNDKLSIYGYNLLVLKDDNIVFTALSDLQNEVIDGLKNLEPEQGALAGKSVDFTFVTMIAGDFSMYAIKSSADHSGGVLGFLQQLLLLFLVLILVILLLSQLFTRKLAWRILNPLSALSEGAKRIERGDLSKPLTYTGNDEFASVCAAFNHMQEHLIKEREKNTAYEKARVDLVAGISHDLRTPLTSIKGYIKGLRDGVANTPEKRENYLRIAYQKSCEMDVLLQKLFYYSNLETGNLPLSLADVDLGCFVRDFVAACTEELGQKNITITTDITSVGHPVRIDEEQMRRVMTNLIENAVKYADSEPLLLHISVWRERDKEHLLFADNGQGVPEEDLPFLFDRFWRGDKARNIKNGESNGLGLYIVKYIVEMHGGAVTAKNDNGLNIEMMLPCGEEKEHG</sequence>
<comment type="caution">
    <text evidence="17">The sequence shown here is derived from an EMBL/GenBank/DDBJ whole genome shotgun (WGS) entry which is preliminary data.</text>
</comment>
<evidence type="ECO:0000256" key="4">
    <source>
        <dbReference type="ARBA" id="ARBA00022475"/>
    </source>
</evidence>
<evidence type="ECO:0000256" key="12">
    <source>
        <dbReference type="ARBA" id="ARBA00023012"/>
    </source>
</evidence>
<keyword evidence="18" id="KW-1185">Reference proteome</keyword>
<name>A0ABM9G405_9BACL</name>
<keyword evidence="12" id="KW-0902">Two-component regulatory system</keyword>
<comment type="catalytic activity">
    <reaction evidence="1">
        <text>ATP + protein L-histidine = ADP + protein N-phospho-L-histidine.</text>
        <dbReference type="EC" id="2.7.13.3"/>
    </reaction>
</comment>
<dbReference type="Proteomes" id="UP001154322">
    <property type="component" value="Unassembled WGS sequence"/>
</dbReference>
<dbReference type="InterPro" id="IPR036890">
    <property type="entry name" value="HATPase_C_sf"/>
</dbReference>
<dbReference type="Gene3D" id="6.10.340.10">
    <property type="match status" value="1"/>
</dbReference>
<dbReference type="Pfam" id="PF00672">
    <property type="entry name" value="HAMP"/>
    <property type="match status" value="1"/>
</dbReference>
<dbReference type="Gene3D" id="3.30.565.10">
    <property type="entry name" value="Histidine kinase-like ATPase, C-terminal domain"/>
    <property type="match status" value="1"/>
</dbReference>
<accession>A0ABM9G405</accession>
<dbReference type="InterPro" id="IPR005467">
    <property type="entry name" value="His_kinase_dom"/>
</dbReference>
<keyword evidence="13 14" id="KW-0472">Membrane</keyword>
<dbReference type="SMART" id="SM00387">
    <property type="entry name" value="HATPase_c"/>
    <property type="match status" value="1"/>
</dbReference>
<evidence type="ECO:0000256" key="14">
    <source>
        <dbReference type="SAM" id="Phobius"/>
    </source>
</evidence>
<keyword evidence="5" id="KW-0597">Phosphoprotein</keyword>
<dbReference type="SUPFAM" id="SSF55874">
    <property type="entry name" value="ATPase domain of HSP90 chaperone/DNA topoisomerase II/histidine kinase"/>
    <property type="match status" value="1"/>
</dbReference>
<evidence type="ECO:0000256" key="2">
    <source>
        <dbReference type="ARBA" id="ARBA00004651"/>
    </source>
</evidence>
<proteinExistence type="predicted"/>
<feature type="domain" description="HAMP" evidence="16">
    <location>
        <begin position="176"/>
        <end position="228"/>
    </location>
</feature>
<evidence type="ECO:0000256" key="6">
    <source>
        <dbReference type="ARBA" id="ARBA00022679"/>
    </source>
</evidence>
<dbReference type="PRINTS" id="PR00344">
    <property type="entry name" value="BCTRLSENSOR"/>
</dbReference>
<comment type="subcellular location">
    <subcellularLocation>
        <location evidence="2">Cell membrane</location>
        <topology evidence="2">Multi-pass membrane protein</topology>
    </subcellularLocation>
</comment>
<dbReference type="PANTHER" id="PTHR45528">
    <property type="entry name" value="SENSOR HISTIDINE KINASE CPXA"/>
    <property type="match status" value="1"/>
</dbReference>
<keyword evidence="6" id="KW-0808">Transferase</keyword>
<dbReference type="EMBL" id="CALYLO010000005">
    <property type="protein sequence ID" value="CAH8246471.1"/>
    <property type="molecule type" value="Genomic_DNA"/>
</dbReference>
<evidence type="ECO:0000256" key="8">
    <source>
        <dbReference type="ARBA" id="ARBA00022741"/>
    </source>
</evidence>
<evidence type="ECO:0000256" key="11">
    <source>
        <dbReference type="ARBA" id="ARBA00022989"/>
    </source>
</evidence>
<feature type="domain" description="Histidine kinase" evidence="15">
    <location>
        <begin position="243"/>
        <end position="461"/>
    </location>
</feature>
<keyword evidence="11 14" id="KW-1133">Transmembrane helix</keyword>
<dbReference type="InterPro" id="IPR004358">
    <property type="entry name" value="Sig_transdc_His_kin-like_C"/>
</dbReference>
<feature type="transmembrane region" description="Helical" evidence="14">
    <location>
        <begin position="12"/>
        <end position="33"/>
    </location>
</feature>
<dbReference type="SMART" id="SM00388">
    <property type="entry name" value="HisKA"/>
    <property type="match status" value="1"/>
</dbReference>
<feature type="transmembrane region" description="Helical" evidence="14">
    <location>
        <begin position="148"/>
        <end position="170"/>
    </location>
</feature>
<dbReference type="InterPro" id="IPR003594">
    <property type="entry name" value="HATPase_dom"/>
</dbReference>
<dbReference type="Pfam" id="PF02518">
    <property type="entry name" value="HATPase_c"/>
    <property type="match status" value="1"/>
</dbReference>
<gene>
    <name evidence="17" type="ORF">WJ0W_003706</name>
</gene>
<keyword evidence="4" id="KW-1003">Cell membrane</keyword>
<keyword evidence="7 14" id="KW-0812">Transmembrane</keyword>
<keyword evidence="10" id="KW-0067">ATP-binding</keyword>
<evidence type="ECO:0000256" key="9">
    <source>
        <dbReference type="ARBA" id="ARBA00022777"/>
    </source>
</evidence>
<evidence type="ECO:0000256" key="5">
    <source>
        <dbReference type="ARBA" id="ARBA00022553"/>
    </source>
</evidence>
<evidence type="ECO:0000256" key="13">
    <source>
        <dbReference type="ARBA" id="ARBA00023136"/>
    </source>
</evidence>
<dbReference type="Pfam" id="PF00512">
    <property type="entry name" value="HisKA"/>
    <property type="match status" value="1"/>
</dbReference>
<dbReference type="CDD" id="cd06225">
    <property type="entry name" value="HAMP"/>
    <property type="match status" value="1"/>
</dbReference>
<dbReference type="InterPro" id="IPR050398">
    <property type="entry name" value="HssS/ArlS-like"/>
</dbReference>
<dbReference type="InterPro" id="IPR036097">
    <property type="entry name" value="HisK_dim/P_sf"/>
</dbReference>
<evidence type="ECO:0000256" key="7">
    <source>
        <dbReference type="ARBA" id="ARBA00022692"/>
    </source>
</evidence>
<dbReference type="GO" id="GO:0016301">
    <property type="term" value="F:kinase activity"/>
    <property type="evidence" value="ECO:0007669"/>
    <property type="project" value="UniProtKB-KW"/>
</dbReference>
<dbReference type="PANTHER" id="PTHR45528:SF8">
    <property type="entry name" value="HISTIDINE KINASE"/>
    <property type="match status" value="1"/>
</dbReference>
<dbReference type="PROSITE" id="PS50885">
    <property type="entry name" value="HAMP"/>
    <property type="match status" value="1"/>
</dbReference>
<evidence type="ECO:0000259" key="16">
    <source>
        <dbReference type="PROSITE" id="PS50885"/>
    </source>
</evidence>